<proteinExistence type="predicted"/>
<accession>A0A077AWF0</accession>
<organism evidence="1 2">
    <name type="scientific">Candidatus Odyssella acanthamoebae</name>
    <dbReference type="NCBI Taxonomy" id="91604"/>
    <lineage>
        <taxon>Bacteria</taxon>
        <taxon>Pseudomonadati</taxon>
        <taxon>Pseudomonadota</taxon>
        <taxon>Alphaproteobacteria</taxon>
        <taxon>Holosporales</taxon>
        <taxon>Candidatus Paracaedibacteraceae</taxon>
        <taxon>Candidatus Odyssella</taxon>
    </lineage>
</organism>
<evidence type="ECO:0000313" key="2">
    <source>
        <dbReference type="Proteomes" id="UP000028926"/>
    </source>
</evidence>
<keyword evidence="2" id="KW-1185">Reference proteome</keyword>
<gene>
    <name evidence="1" type="ORF">ID47_03180</name>
</gene>
<dbReference type="STRING" id="91604.ID47_03180"/>
<name>A0A077AWF0_9PROT</name>
<dbReference type="AlphaFoldDB" id="A0A077AWF0"/>
<evidence type="ECO:0000313" key="1">
    <source>
        <dbReference type="EMBL" id="AIK95953.1"/>
    </source>
</evidence>
<protein>
    <submittedName>
        <fullName evidence="1">Uncharacterized protein</fullName>
    </submittedName>
</protein>
<sequence>MLLEHFFPFCGRSIAKYRELELISDDLCDFEIPDRAAFVRKKKEIGENVIKNFLFPAAEPGTRACKE</sequence>
<dbReference type="HOGENOM" id="CLU_2804478_0_0_5"/>
<dbReference type="KEGG" id="paca:ID47_03180"/>
<dbReference type="Proteomes" id="UP000028926">
    <property type="component" value="Chromosome"/>
</dbReference>
<dbReference type="EMBL" id="CP008941">
    <property type="protein sequence ID" value="AIK95953.1"/>
    <property type="molecule type" value="Genomic_DNA"/>
</dbReference>
<reference evidence="1 2" key="1">
    <citation type="submission" date="2014-07" db="EMBL/GenBank/DDBJ databases">
        <title>Comparative genomic insights into amoeba endosymbionts belonging to the families of Holosporaceae and Candidatus Midichloriaceae within Rickettsiales.</title>
        <authorList>
            <person name="Wang Z."/>
            <person name="Wu M."/>
        </authorList>
    </citation>
    <scope>NUCLEOTIDE SEQUENCE [LARGE SCALE GENOMIC DNA]</scope>
    <source>
        <strain evidence="1">PRA3</strain>
    </source>
</reference>